<evidence type="ECO:0000256" key="1">
    <source>
        <dbReference type="SAM" id="SignalP"/>
    </source>
</evidence>
<sequence>MFRPRRRASSLAVLAAGALAACNPTVGNEAAEPPADPVDIALFSTLPIAQPEGVGMADLLSADAPSHWAVGVLAERGDWRAVDWLGEREDGWDALAETDLLILAQPRPLAPEENVALDDFVRGGGTVLLFADPGLTQESSYPLGDRRRPPAGVLLSPILSRWGLELVRDEADRASGVDWNGVSLPLSRAGRFQLAEDAGDFAGDCTVEADSRLADCAIGKGRVLALADAALLEPDQGETAEIRAALLDKLIESALRP</sequence>
<dbReference type="InterPro" id="IPR019196">
    <property type="entry name" value="ABC_transp_unknown"/>
</dbReference>
<evidence type="ECO:0000313" key="3">
    <source>
        <dbReference type="EMBL" id="GGA08267.1"/>
    </source>
</evidence>
<accession>A0ABQ1FFU6</accession>
<dbReference type="EMBL" id="BMID01000001">
    <property type="protein sequence ID" value="GGA08267.1"/>
    <property type="molecule type" value="Genomic_DNA"/>
</dbReference>
<dbReference type="Proteomes" id="UP000603317">
    <property type="component" value="Unassembled WGS sequence"/>
</dbReference>
<proteinExistence type="predicted"/>
<feature type="domain" description="ABC-type uncharacterised transport system" evidence="2">
    <location>
        <begin position="96"/>
        <end position="169"/>
    </location>
</feature>
<gene>
    <name evidence="3" type="ORF">GCM10010923_18090</name>
</gene>
<dbReference type="InterPro" id="IPR029062">
    <property type="entry name" value="Class_I_gatase-like"/>
</dbReference>
<dbReference type="Pfam" id="PF09822">
    <property type="entry name" value="ABC_transp_aux"/>
    <property type="match status" value="1"/>
</dbReference>
<keyword evidence="1" id="KW-0732">Signal</keyword>
<dbReference type="Gene3D" id="3.40.50.880">
    <property type="match status" value="1"/>
</dbReference>
<comment type="caution">
    <text evidence="3">The sequence shown here is derived from an EMBL/GenBank/DDBJ whole genome shotgun (WGS) entry which is preliminary data.</text>
</comment>
<dbReference type="PROSITE" id="PS51257">
    <property type="entry name" value="PROKAR_LIPOPROTEIN"/>
    <property type="match status" value="1"/>
</dbReference>
<evidence type="ECO:0000259" key="2">
    <source>
        <dbReference type="Pfam" id="PF09822"/>
    </source>
</evidence>
<feature type="chain" id="PRO_5045275707" description="ABC-type uncharacterized transport system domain-containing protein" evidence="1">
    <location>
        <begin position="21"/>
        <end position="257"/>
    </location>
</feature>
<organism evidence="3 4">
    <name type="scientific">Blastomonas marina</name>
    <dbReference type="NCBI Taxonomy" id="1867408"/>
    <lineage>
        <taxon>Bacteria</taxon>
        <taxon>Pseudomonadati</taxon>
        <taxon>Pseudomonadota</taxon>
        <taxon>Alphaproteobacteria</taxon>
        <taxon>Sphingomonadales</taxon>
        <taxon>Sphingomonadaceae</taxon>
        <taxon>Blastomonas</taxon>
    </lineage>
</organism>
<protein>
    <recommendedName>
        <fullName evidence="2">ABC-type uncharacterized transport system domain-containing protein</fullName>
    </recommendedName>
</protein>
<name>A0ABQ1FFU6_9SPHN</name>
<dbReference type="RefSeq" id="WP_188642383.1">
    <property type="nucleotide sequence ID" value="NZ_BMID01000001.1"/>
</dbReference>
<keyword evidence="4" id="KW-1185">Reference proteome</keyword>
<reference evidence="4" key="1">
    <citation type="journal article" date="2019" name="Int. J. Syst. Evol. Microbiol.">
        <title>The Global Catalogue of Microorganisms (GCM) 10K type strain sequencing project: providing services to taxonomists for standard genome sequencing and annotation.</title>
        <authorList>
            <consortium name="The Broad Institute Genomics Platform"/>
            <consortium name="The Broad Institute Genome Sequencing Center for Infectious Disease"/>
            <person name="Wu L."/>
            <person name="Ma J."/>
        </authorList>
    </citation>
    <scope>NUCLEOTIDE SEQUENCE [LARGE SCALE GENOMIC DNA]</scope>
    <source>
        <strain evidence="4">CGMCC 1.15297</strain>
    </source>
</reference>
<feature type="signal peptide" evidence="1">
    <location>
        <begin position="1"/>
        <end position="20"/>
    </location>
</feature>
<evidence type="ECO:0000313" key="4">
    <source>
        <dbReference type="Proteomes" id="UP000603317"/>
    </source>
</evidence>